<evidence type="ECO:0000313" key="5">
    <source>
        <dbReference type="EMBL" id="GAA1750521.1"/>
    </source>
</evidence>
<dbReference type="InterPro" id="IPR000873">
    <property type="entry name" value="AMP-dep_synth/lig_dom"/>
</dbReference>
<dbReference type="InterPro" id="IPR042099">
    <property type="entry name" value="ANL_N_sf"/>
</dbReference>
<dbReference type="Gene3D" id="3.30.300.30">
    <property type="match status" value="1"/>
</dbReference>
<dbReference type="RefSeq" id="WP_344203626.1">
    <property type="nucleotide sequence ID" value="NZ_BAAAME010000005.1"/>
</dbReference>
<evidence type="ECO:0000256" key="1">
    <source>
        <dbReference type="ARBA" id="ARBA00006432"/>
    </source>
</evidence>
<dbReference type="Pfam" id="PF00501">
    <property type="entry name" value="AMP-binding"/>
    <property type="match status" value="1"/>
</dbReference>
<proteinExistence type="inferred from homology"/>
<dbReference type="PANTHER" id="PTHR43201:SF5">
    <property type="entry name" value="MEDIUM-CHAIN ACYL-COA LIGASE ACSF2, MITOCHONDRIAL"/>
    <property type="match status" value="1"/>
</dbReference>
<comment type="similarity">
    <text evidence="1">Belongs to the ATP-dependent AMP-binding enzyme family.</text>
</comment>
<evidence type="ECO:0000259" key="3">
    <source>
        <dbReference type="Pfam" id="PF00501"/>
    </source>
</evidence>
<gene>
    <name evidence="5" type="ORF">GCM10009710_33040</name>
</gene>
<reference evidence="6" key="1">
    <citation type="journal article" date="2019" name="Int. J. Syst. Evol. Microbiol.">
        <title>The Global Catalogue of Microorganisms (GCM) 10K type strain sequencing project: providing services to taxonomists for standard genome sequencing and annotation.</title>
        <authorList>
            <consortium name="The Broad Institute Genomics Platform"/>
            <consortium name="The Broad Institute Genome Sequencing Center for Infectious Disease"/>
            <person name="Wu L."/>
            <person name="Ma J."/>
        </authorList>
    </citation>
    <scope>NUCLEOTIDE SEQUENCE [LARGE SCALE GENOMIC DNA]</scope>
    <source>
        <strain evidence="6">JCM 13518</strain>
    </source>
</reference>
<feature type="domain" description="AMP-dependent synthetase/ligase" evidence="3">
    <location>
        <begin position="25"/>
        <end position="391"/>
    </location>
</feature>
<evidence type="ECO:0000256" key="2">
    <source>
        <dbReference type="ARBA" id="ARBA00022598"/>
    </source>
</evidence>
<keyword evidence="2" id="KW-0436">Ligase</keyword>
<organism evidence="5 6">
    <name type="scientific">Aeromicrobium alkaliterrae</name>
    <dbReference type="NCBI Taxonomy" id="302168"/>
    <lineage>
        <taxon>Bacteria</taxon>
        <taxon>Bacillati</taxon>
        <taxon>Actinomycetota</taxon>
        <taxon>Actinomycetes</taxon>
        <taxon>Propionibacteriales</taxon>
        <taxon>Nocardioidaceae</taxon>
        <taxon>Aeromicrobium</taxon>
    </lineage>
</organism>
<dbReference type="PANTHER" id="PTHR43201">
    <property type="entry name" value="ACYL-COA SYNTHETASE"/>
    <property type="match status" value="1"/>
</dbReference>
<evidence type="ECO:0000259" key="4">
    <source>
        <dbReference type="Pfam" id="PF13193"/>
    </source>
</evidence>
<dbReference type="PROSITE" id="PS00455">
    <property type="entry name" value="AMP_BINDING"/>
    <property type="match status" value="1"/>
</dbReference>
<dbReference type="Proteomes" id="UP001501057">
    <property type="component" value="Unassembled WGS sequence"/>
</dbReference>
<dbReference type="SUPFAM" id="SSF56801">
    <property type="entry name" value="Acetyl-CoA synthetase-like"/>
    <property type="match status" value="1"/>
</dbReference>
<dbReference type="Pfam" id="PF13193">
    <property type="entry name" value="AMP-binding_C"/>
    <property type="match status" value="1"/>
</dbReference>
<feature type="domain" description="AMP-binding enzyme C-terminal" evidence="4">
    <location>
        <begin position="443"/>
        <end position="519"/>
    </location>
</feature>
<dbReference type="InterPro" id="IPR025110">
    <property type="entry name" value="AMP-bd_C"/>
</dbReference>
<sequence length="538" mass="57765">MTNATFPRSADARVDLYTSGLGTLLRERAAAHPDRVALVGPSADPSRGTRRFTYAELLREVQAVAAGLSQRLQRGERLAVMAQNNVEWLIVQSAAATAGLVLVAVNPLLTTPELRYILQHSGAAVLLRTPSFRGHDIAGIAAEAARGLGGVREILDLAELGTLHADPTLAPDPDLVDGRQLAMLQYTSGTTGTPKCVMLNHVSVINDGRFLFEALGAPDGMVAITGNPLFHTGGCVAGWLGPLYTSGTLILVDHFVAAEVMELARTWQADILITVATMLTDLVDEARRQGADATPKVRYITTGAANVPRALLEGARHHFDASLHNVFGMTEASSVITAVRPGSSDDDFLNTLGTPLTGTEVAILDPATGETVPPDVEGEIAIRGSGVMIGYKTDTEEPGQGLDADGWFRTGDLGRVDDRGYLTITGRLKDLIIRGGENIAPAEIENRLAEHPAVIHASVVGIPHERLGEEIVAVVHLREEATGVLLDEIKAHCFTTMGRFKVPTRWFTATEFPMTASRKIQRFRLQEQVQRGDLTPWA</sequence>
<dbReference type="Gene3D" id="3.40.50.12780">
    <property type="entry name" value="N-terminal domain of ligase-like"/>
    <property type="match status" value="1"/>
</dbReference>
<comment type="caution">
    <text evidence="5">The sequence shown here is derived from an EMBL/GenBank/DDBJ whole genome shotgun (WGS) entry which is preliminary data.</text>
</comment>
<dbReference type="InterPro" id="IPR045851">
    <property type="entry name" value="AMP-bd_C_sf"/>
</dbReference>
<protein>
    <submittedName>
        <fullName evidence="5">AMP-binding protein</fullName>
    </submittedName>
</protein>
<name>A0ABP4WAU9_9ACTN</name>
<accession>A0ABP4WAU9</accession>
<dbReference type="EMBL" id="BAAAME010000005">
    <property type="protein sequence ID" value="GAA1750521.1"/>
    <property type="molecule type" value="Genomic_DNA"/>
</dbReference>
<keyword evidence="6" id="KW-1185">Reference proteome</keyword>
<dbReference type="InterPro" id="IPR020845">
    <property type="entry name" value="AMP-binding_CS"/>
</dbReference>
<evidence type="ECO:0000313" key="6">
    <source>
        <dbReference type="Proteomes" id="UP001501057"/>
    </source>
</evidence>